<reference evidence="1 2" key="1">
    <citation type="submission" date="2019-02" db="EMBL/GenBank/DDBJ databases">
        <title>Deep-cultivation of Planctomycetes and their phenomic and genomic characterization uncovers novel biology.</title>
        <authorList>
            <person name="Wiegand S."/>
            <person name="Jogler M."/>
            <person name="Boedeker C."/>
            <person name="Pinto D."/>
            <person name="Vollmers J."/>
            <person name="Rivas-Marin E."/>
            <person name="Kohn T."/>
            <person name="Peeters S.H."/>
            <person name="Heuer A."/>
            <person name="Rast P."/>
            <person name="Oberbeckmann S."/>
            <person name="Bunk B."/>
            <person name="Jeske O."/>
            <person name="Meyerdierks A."/>
            <person name="Storesund J.E."/>
            <person name="Kallscheuer N."/>
            <person name="Luecker S."/>
            <person name="Lage O.M."/>
            <person name="Pohl T."/>
            <person name="Merkel B.J."/>
            <person name="Hornburger P."/>
            <person name="Mueller R.-W."/>
            <person name="Bruemmer F."/>
            <person name="Labrenz M."/>
            <person name="Spormann A.M."/>
            <person name="Op den Camp H."/>
            <person name="Overmann J."/>
            <person name="Amann R."/>
            <person name="Jetten M.S.M."/>
            <person name="Mascher T."/>
            <person name="Medema M.H."/>
            <person name="Devos D.P."/>
            <person name="Kaster A.-K."/>
            <person name="Ovreas L."/>
            <person name="Rohde M."/>
            <person name="Galperin M.Y."/>
            <person name="Jogler C."/>
        </authorList>
    </citation>
    <scope>NUCLEOTIDE SEQUENCE [LARGE SCALE GENOMIC DNA]</scope>
    <source>
        <strain evidence="1 2">Pan189</strain>
    </source>
</reference>
<evidence type="ECO:0000313" key="1">
    <source>
        <dbReference type="EMBL" id="QDT36542.1"/>
    </source>
</evidence>
<dbReference type="KEGG" id="svp:Pan189_09020"/>
<sequence length="124" mass="13917">MGRQIQLYVCPLMREAIVSEAKRVGAKLVSHSAAGADIEFSTNFGGSPEGRIWTEAADPSQYLALCRAAKRGAAYDREAKLWVKRASQEEFRAYWVARQKSLDELVARNRKFYIEVLGGRPVKP</sequence>
<keyword evidence="2" id="KW-1185">Reference proteome</keyword>
<gene>
    <name evidence="1" type="ORF">Pan189_09020</name>
</gene>
<dbReference type="EMBL" id="CP036268">
    <property type="protein sequence ID" value="QDT36542.1"/>
    <property type="molecule type" value="Genomic_DNA"/>
</dbReference>
<dbReference type="AlphaFoldDB" id="A0A517QY20"/>
<protein>
    <submittedName>
        <fullName evidence="1">Uncharacterized protein</fullName>
    </submittedName>
</protein>
<accession>A0A517QY20</accession>
<evidence type="ECO:0000313" key="2">
    <source>
        <dbReference type="Proteomes" id="UP000317318"/>
    </source>
</evidence>
<proteinExistence type="predicted"/>
<name>A0A517QY20_9PLAN</name>
<organism evidence="1 2">
    <name type="scientific">Stratiformator vulcanicus</name>
    <dbReference type="NCBI Taxonomy" id="2527980"/>
    <lineage>
        <taxon>Bacteria</taxon>
        <taxon>Pseudomonadati</taxon>
        <taxon>Planctomycetota</taxon>
        <taxon>Planctomycetia</taxon>
        <taxon>Planctomycetales</taxon>
        <taxon>Planctomycetaceae</taxon>
        <taxon>Stratiformator</taxon>
    </lineage>
</organism>
<dbReference type="Proteomes" id="UP000317318">
    <property type="component" value="Chromosome"/>
</dbReference>